<dbReference type="PANTHER" id="PTHR30136:SF35">
    <property type="entry name" value="HTH-TYPE TRANSCRIPTIONAL REGULATOR RV1719"/>
    <property type="match status" value="1"/>
</dbReference>
<dbReference type="InterPro" id="IPR005471">
    <property type="entry name" value="Tscrpt_reg_IclR_N"/>
</dbReference>
<protein>
    <recommendedName>
        <fullName evidence="8">IclR family transcriptional regulator</fullName>
    </recommendedName>
</protein>
<evidence type="ECO:0000256" key="2">
    <source>
        <dbReference type="ARBA" id="ARBA00023125"/>
    </source>
</evidence>
<dbReference type="InterPro" id="IPR036388">
    <property type="entry name" value="WH-like_DNA-bd_sf"/>
</dbReference>
<evidence type="ECO:0008006" key="8">
    <source>
        <dbReference type="Google" id="ProtNLM"/>
    </source>
</evidence>
<evidence type="ECO:0000313" key="7">
    <source>
        <dbReference type="Proteomes" id="UP000245380"/>
    </source>
</evidence>
<evidence type="ECO:0000256" key="1">
    <source>
        <dbReference type="ARBA" id="ARBA00023015"/>
    </source>
</evidence>
<dbReference type="InterPro" id="IPR029016">
    <property type="entry name" value="GAF-like_dom_sf"/>
</dbReference>
<evidence type="ECO:0000259" key="5">
    <source>
        <dbReference type="PROSITE" id="PS51078"/>
    </source>
</evidence>
<dbReference type="InterPro" id="IPR036390">
    <property type="entry name" value="WH_DNA-bd_sf"/>
</dbReference>
<keyword evidence="7" id="KW-1185">Reference proteome</keyword>
<dbReference type="RefSeq" id="WP_109431102.1">
    <property type="nucleotide sequence ID" value="NZ_MPDK01000018.1"/>
</dbReference>
<reference evidence="6 7" key="1">
    <citation type="submission" date="2016-11" db="EMBL/GenBank/DDBJ databases">
        <title>Comparative genomics of Acidibacillus ferroxidans species.</title>
        <authorList>
            <person name="Oliveira G."/>
            <person name="Nunes G."/>
            <person name="Oliveira R."/>
            <person name="Araujo F."/>
            <person name="Salim A."/>
            <person name="Scholte L."/>
            <person name="Morais D."/>
            <person name="Nancucheo I."/>
            <person name="Johnson D.B."/>
            <person name="Grail B."/>
            <person name="Bittencourt J."/>
            <person name="Valadares R."/>
        </authorList>
    </citation>
    <scope>NUCLEOTIDE SEQUENCE [LARGE SCALE GENOMIC DNA]</scope>
    <source>
        <strain evidence="6 7">Y002</strain>
    </source>
</reference>
<organism evidence="6 7">
    <name type="scientific">Sulfoacidibacillus thermotolerans</name>
    <name type="common">Acidibacillus sulfuroxidans</name>
    <dbReference type="NCBI Taxonomy" id="1765684"/>
    <lineage>
        <taxon>Bacteria</taxon>
        <taxon>Bacillati</taxon>
        <taxon>Bacillota</taxon>
        <taxon>Bacilli</taxon>
        <taxon>Bacillales</taxon>
        <taxon>Alicyclobacillaceae</taxon>
        <taxon>Sulfoacidibacillus</taxon>
    </lineage>
</organism>
<keyword evidence="3" id="KW-0804">Transcription</keyword>
<sequence>MLSSVQHIISILRLFRLDRPEMSLAQVSRYTGLPKSTTNKLLQTLVNMGFLEKVAERAHYRPSLQMFEMSHFILNHLALVQEAAPFIRHLAKQSGQVAHLTCYDKGEVTWLVKITHAHNDHLYSRVGRRAPASIAASGKAVLAFLEVQEWLPTFESGWRRLTVKSNMDPNVLLRELDFVRKNGYSFQEEEVDLGVCSIGAPIFNERMRPIASVSLAGHVNLFTTEMIKQYGRLTKHTALAISERIGCRSN</sequence>
<dbReference type="GO" id="GO:0045892">
    <property type="term" value="P:negative regulation of DNA-templated transcription"/>
    <property type="evidence" value="ECO:0007669"/>
    <property type="project" value="TreeGrafter"/>
</dbReference>
<dbReference type="Pfam" id="PF09339">
    <property type="entry name" value="HTH_IclR"/>
    <property type="match status" value="1"/>
</dbReference>
<dbReference type="SMART" id="SM00346">
    <property type="entry name" value="HTH_ICLR"/>
    <property type="match status" value="1"/>
</dbReference>
<dbReference type="SUPFAM" id="SSF46785">
    <property type="entry name" value="Winged helix' DNA-binding domain"/>
    <property type="match status" value="1"/>
</dbReference>
<dbReference type="GO" id="GO:0003700">
    <property type="term" value="F:DNA-binding transcription factor activity"/>
    <property type="evidence" value="ECO:0007669"/>
    <property type="project" value="TreeGrafter"/>
</dbReference>
<keyword evidence="1" id="KW-0805">Transcription regulation</keyword>
<dbReference type="PROSITE" id="PS51078">
    <property type="entry name" value="ICLR_ED"/>
    <property type="match status" value="1"/>
</dbReference>
<feature type="domain" description="IclR-ED" evidence="5">
    <location>
        <begin position="65"/>
        <end position="247"/>
    </location>
</feature>
<comment type="caution">
    <text evidence="6">The sequence shown here is derived from an EMBL/GenBank/DDBJ whole genome shotgun (WGS) entry which is preliminary data.</text>
</comment>
<proteinExistence type="predicted"/>
<gene>
    <name evidence="6" type="ORF">BM613_10270</name>
</gene>
<dbReference type="GO" id="GO:0003677">
    <property type="term" value="F:DNA binding"/>
    <property type="evidence" value="ECO:0007669"/>
    <property type="project" value="UniProtKB-KW"/>
</dbReference>
<evidence type="ECO:0000313" key="6">
    <source>
        <dbReference type="EMBL" id="PWI57131.1"/>
    </source>
</evidence>
<keyword evidence="2" id="KW-0238">DNA-binding</keyword>
<evidence type="ECO:0000259" key="4">
    <source>
        <dbReference type="PROSITE" id="PS51077"/>
    </source>
</evidence>
<dbReference type="EMBL" id="MPDK01000018">
    <property type="protein sequence ID" value="PWI57131.1"/>
    <property type="molecule type" value="Genomic_DNA"/>
</dbReference>
<evidence type="ECO:0000256" key="3">
    <source>
        <dbReference type="ARBA" id="ARBA00023163"/>
    </source>
</evidence>
<accession>A0A2U3D782</accession>
<name>A0A2U3D782_SULT2</name>
<dbReference type="OrthoDB" id="9778379at2"/>
<dbReference type="AlphaFoldDB" id="A0A2U3D782"/>
<dbReference type="PROSITE" id="PS51077">
    <property type="entry name" value="HTH_ICLR"/>
    <property type="match status" value="1"/>
</dbReference>
<dbReference type="InterPro" id="IPR050707">
    <property type="entry name" value="HTH_MetabolicPath_Reg"/>
</dbReference>
<dbReference type="Gene3D" id="1.10.10.10">
    <property type="entry name" value="Winged helix-like DNA-binding domain superfamily/Winged helix DNA-binding domain"/>
    <property type="match status" value="1"/>
</dbReference>
<dbReference type="SUPFAM" id="SSF55781">
    <property type="entry name" value="GAF domain-like"/>
    <property type="match status" value="1"/>
</dbReference>
<dbReference type="Pfam" id="PF01614">
    <property type="entry name" value="IclR_C"/>
    <property type="match status" value="1"/>
</dbReference>
<dbReference type="InterPro" id="IPR014757">
    <property type="entry name" value="Tscrpt_reg_IclR_C"/>
</dbReference>
<feature type="domain" description="HTH iclR-type" evidence="4">
    <location>
        <begin position="2"/>
        <end position="64"/>
    </location>
</feature>
<dbReference type="PANTHER" id="PTHR30136">
    <property type="entry name" value="HELIX-TURN-HELIX TRANSCRIPTIONAL REGULATOR, ICLR FAMILY"/>
    <property type="match status" value="1"/>
</dbReference>
<dbReference type="Proteomes" id="UP000245380">
    <property type="component" value="Unassembled WGS sequence"/>
</dbReference>
<dbReference type="Gene3D" id="3.30.450.40">
    <property type="match status" value="1"/>
</dbReference>